<dbReference type="InterPro" id="IPR000595">
    <property type="entry name" value="cNMP-bd_dom"/>
</dbReference>
<dbReference type="PANTHER" id="PTHR11635">
    <property type="entry name" value="CAMP-DEPENDENT PROTEIN KINASE REGULATORY CHAIN"/>
    <property type="match status" value="1"/>
</dbReference>
<dbReference type="InterPro" id="IPR050503">
    <property type="entry name" value="cAMP-dep_PK_reg_su-like"/>
</dbReference>
<accession>A0A835YU11</accession>
<evidence type="ECO:0000256" key="4">
    <source>
        <dbReference type="ARBA" id="ARBA00022737"/>
    </source>
</evidence>
<dbReference type="FunFam" id="2.60.120.10:FF:000006">
    <property type="entry name" value="cAMP-dependent protein kinase type I-alpha regulatory subunit"/>
    <property type="match status" value="1"/>
</dbReference>
<dbReference type="PANTHER" id="PTHR11635:SF152">
    <property type="entry name" value="CAMP-DEPENDENT PROTEIN KINASE TYPE I REGULATORY SUBUNIT-RELATED"/>
    <property type="match status" value="1"/>
</dbReference>
<dbReference type="GO" id="GO:0004862">
    <property type="term" value="F:cAMP-dependent protein kinase inhibitor activity"/>
    <property type="evidence" value="ECO:0007669"/>
    <property type="project" value="TreeGrafter"/>
</dbReference>
<feature type="domain" description="Cyclic nucleotide-binding" evidence="8">
    <location>
        <begin position="184"/>
        <end position="303"/>
    </location>
</feature>
<organism evidence="9 10">
    <name type="scientific">Tribonema minus</name>
    <dbReference type="NCBI Taxonomy" id="303371"/>
    <lineage>
        <taxon>Eukaryota</taxon>
        <taxon>Sar</taxon>
        <taxon>Stramenopiles</taxon>
        <taxon>Ochrophyta</taxon>
        <taxon>PX clade</taxon>
        <taxon>Xanthophyceae</taxon>
        <taxon>Tribonematales</taxon>
        <taxon>Tribonemataceae</taxon>
        <taxon>Tribonema</taxon>
    </lineage>
</organism>
<dbReference type="Gene3D" id="2.60.120.10">
    <property type="entry name" value="Jelly Rolls"/>
    <property type="match status" value="2"/>
</dbReference>
<comment type="similarity">
    <text evidence="1">Belongs to the cAMP-dependent kinase regulatory chain family.</text>
</comment>
<dbReference type="Pfam" id="PF00027">
    <property type="entry name" value="cNMP_binding"/>
    <property type="match status" value="2"/>
</dbReference>
<feature type="binding site" evidence="7">
    <location>
        <position position="262"/>
    </location>
    <ligand>
        <name>3',5'-cyclic AMP</name>
        <dbReference type="ChEBI" id="CHEBI:58165"/>
        <label>1</label>
    </ligand>
</feature>
<keyword evidence="3 7" id="KW-0116">cAMP-binding</keyword>
<dbReference type="OrthoDB" id="417078at2759"/>
<feature type="binding site" evidence="7">
    <location>
        <position position="376"/>
    </location>
    <ligand>
        <name>3',5'-cyclic AMP</name>
        <dbReference type="ChEBI" id="CHEBI:58165"/>
        <label>2</label>
    </ligand>
</feature>
<dbReference type="GO" id="GO:0034236">
    <property type="term" value="F:protein kinase A catalytic subunit binding"/>
    <property type="evidence" value="ECO:0007669"/>
    <property type="project" value="TreeGrafter"/>
</dbReference>
<evidence type="ECO:0000256" key="5">
    <source>
        <dbReference type="ARBA" id="ARBA00022741"/>
    </source>
</evidence>
<dbReference type="InterPro" id="IPR012198">
    <property type="entry name" value="cAMP_dep_PK_reg_su"/>
</dbReference>
<dbReference type="PROSITE" id="PS00889">
    <property type="entry name" value="CNMP_BINDING_2"/>
    <property type="match status" value="1"/>
</dbReference>
<sequence>MTDGGGSTADVQAELQEYLNAKDINGLFIQIVEQLLIQKPDNPIGFIVEYLVKRHPDKTRAMSLGVAAAAAPLSAAAAATASATDRRLSGAATAKERKSSALMTPADFVGHILSDEESDSEAEDDYVDDVQLKPSLSSTVVGGRRVSVCAELVDPNAKQAEPSKYPKSKQEANRILDILSENLMFKHLDPGSTERVMEAMFNVRKEPGDCIIKEGEEGDNFYVIDEGTIDVYIKKEGKEIKVKSMGVGESFGELALMYSTPRTATCKAATSLRLWALDRISFKLILMQTTTSRRKQYKTFLDRVPILHELTEYEVLTVADSLVEEVVEDGHVICEQGDVGEAFYIIKDGTVVCRQTDATGEVVEVARLGEGHYFGELALMTSKARQATVTAVGQTTLLSMDRKTFKRILGRMEDILQRNMESYRKIQAQAI</sequence>
<dbReference type="InterPro" id="IPR018490">
    <property type="entry name" value="cNMP-bd_dom_sf"/>
</dbReference>
<dbReference type="Gene3D" id="1.20.890.10">
    <property type="entry name" value="cAMP-dependent protein kinase regulatory subunit, dimerization-anchoring domain"/>
    <property type="match status" value="1"/>
</dbReference>
<dbReference type="PROSITE" id="PS50042">
    <property type="entry name" value="CNMP_BINDING_3"/>
    <property type="match status" value="2"/>
</dbReference>
<evidence type="ECO:0000256" key="6">
    <source>
        <dbReference type="ARBA" id="ARBA00023149"/>
    </source>
</evidence>
<keyword evidence="2" id="KW-0597">Phosphoprotein</keyword>
<dbReference type="PROSITE" id="PS00888">
    <property type="entry name" value="CNMP_BINDING_1"/>
    <property type="match status" value="2"/>
</dbReference>
<dbReference type="GO" id="GO:0005952">
    <property type="term" value="C:cAMP-dependent protein kinase complex"/>
    <property type="evidence" value="ECO:0007669"/>
    <property type="project" value="InterPro"/>
</dbReference>
<feature type="domain" description="Cyclic nucleotide-binding" evidence="8">
    <location>
        <begin position="306"/>
        <end position="426"/>
    </location>
</feature>
<dbReference type="SMART" id="SM00100">
    <property type="entry name" value="cNMP"/>
    <property type="match status" value="2"/>
</dbReference>
<dbReference type="Proteomes" id="UP000664859">
    <property type="component" value="Unassembled WGS sequence"/>
</dbReference>
<dbReference type="SUPFAM" id="SSF47391">
    <property type="entry name" value="Dimerization-anchoring domain of cAMP-dependent PK regulatory subunit"/>
    <property type="match status" value="1"/>
</dbReference>
<reference evidence="9" key="1">
    <citation type="submission" date="2021-02" db="EMBL/GenBank/DDBJ databases">
        <title>First Annotated Genome of the Yellow-green Alga Tribonema minus.</title>
        <authorList>
            <person name="Mahan K.M."/>
        </authorList>
    </citation>
    <scope>NUCLEOTIDE SEQUENCE</scope>
    <source>
        <strain evidence="9">UTEX B ZZ1240</strain>
    </source>
</reference>
<dbReference type="InterPro" id="IPR018488">
    <property type="entry name" value="cNMP-bd_CS"/>
</dbReference>
<evidence type="ECO:0000259" key="8">
    <source>
        <dbReference type="PROSITE" id="PS50042"/>
    </source>
</evidence>
<dbReference type="InterPro" id="IPR014710">
    <property type="entry name" value="RmlC-like_jellyroll"/>
</dbReference>
<evidence type="ECO:0000256" key="2">
    <source>
        <dbReference type="ARBA" id="ARBA00022553"/>
    </source>
</evidence>
<feature type="binding site" evidence="7">
    <location>
        <position position="253"/>
    </location>
    <ligand>
        <name>3',5'-cyclic AMP</name>
        <dbReference type="ChEBI" id="CHEBI:58165"/>
        <label>1</label>
    </ligand>
</feature>
<keyword evidence="5 7" id="KW-0547">Nucleotide-binding</keyword>
<dbReference type="GO" id="GO:0030552">
    <property type="term" value="F:cAMP binding"/>
    <property type="evidence" value="ECO:0007669"/>
    <property type="project" value="UniProtKB-KW"/>
</dbReference>
<keyword evidence="10" id="KW-1185">Reference proteome</keyword>
<comment type="caution">
    <text evidence="9">The sequence shown here is derived from an EMBL/GenBank/DDBJ whole genome shotgun (WGS) entry which is preliminary data.</text>
</comment>
<evidence type="ECO:0000256" key="7">
    <source>
        <dbReference type="PIRSR" id="PIRSR000548-1"/>
    </source>
</evidence>
<proteinExistence type="inferred from homology"/>
<dbReference type="SUPFAM" id="SSF51206">
    <property type="entry name" value="cAMP-binding domain-like"/>
    <property type="match status" value="2"/>
</dbReference>
<evidence type="ECO:0000313" key="10">
    <source>
        <dbReference type="Proteomes" id="UP000664859"/>
    </source>
</evidence>
<dbReference type="CDD" id="cd00038">
    <property type="entry name" value="CAP_ED"/>
    <property type="match status" value="2"/>
</dbReference>
<keyword evidence="4" id="KW-0677">Repeat</keyword>
<feature type="binding site" evidence="7">
    <location>
        <position position="385"/>
    </location>
    <ligand>
        <name>3',5'-cyclic AMP</name>
        <dbReference type="ChEBI" id="CHEBI:58165"/>
        <label>2</label>
    </ligand>
</feature>
<dbReference type="AlphaFoldDB" id="A0A835YU11"/>
<keyword evidence="6 7" id="KW-0114">cAMP</keyword>
<evidence type="ECO:0000313" key="9">
    <source>
        <dbReference type="EMBL" id="KAG5181622.1"/>
    </source>
</evidence>
<evidence type="ECO:0000256" key="1">
    <source>
        <dbReference type="ARBA" id="ARBA00005753"/>
    </source>
</evidence>
<dbReference type="PRINTS" id="PR00103">
    <property type="entry name" value="CAMPKINASE"/>
</dbReference>
<evidence type="ECO:0000256" key="3">
    <source>
        <dbReference type="ARBA" id="ARBA00022566"/>
    </source>
</evidence>
<dbReference type="EMBL" id="JAFCMP010000312">
    <property type="protein sequence ID" value="KAG5181622.1"/>
    <property type="molecule type" value="Genomic_DNA"/>
</dbReference>
<gene>
    <name evidence="9" type="ORF">JKP88DRAFT_270044</name>
</gene>
<name>A0A835YU11_9STRA</name>
<dbReference type="GO" id="GO:0005829">
    <property type="term" value="C:cytosol"/>
    <property type="evidence" value="ECO:0007669"/>
    <property type="project" value="TreeGrafter"/>
</dbReference>
<protein>
    <submittedName>
        <fullName evidence="9">Cyclic nucleotide-binding-like protein</fullName>
    </submittedName>
</protein>
<dbReference type="PIRSF" id="PIRSF000548">
    <property type="entry name" value="PK_regulatory"/>
    <property type="match status" value="1"/>
</dbReference>